<name>A0A840RDR4_9NEIS</name>
<comment type="caution">
    <text evidence="1">The sequence shown here is derived from an EMBL/GenBank/DDBJ whole genome shotgun (WGS) entry which is preliminary data.</text>
</comment>
<proteinExistence type="predicted"/>
<sequence>MMTTEFLLSAVKSKLCIDSDYRLAKALEINKNTVSAYRHRNINLGEHASTMVARLLNVPLHPIYVAMMVERAQNDASRFAWMQIYEMVGGPEVEEFIRKTCFRWERAVA</sequence>
<reference evidence="1 2" key="1">
    <citation type="submission" date="2020-08" db="EMBL/GenBank/DDBJ databases">
        <title>Genomic Encyclopedia of Type Strains, Phase IV (KMG-IV): sequencing the most valuable type-strain genomes for metagenomic binning, comparative biology and taxonomic classification.</title>
        <authorList>
            <person name="Goeker M."/>
        </authorList>
    </citation>
    <scope>NUCLEOTIDE SEQUENCE [LARGE SCALE GENOMIC DNA]</scope>
    <source>
        <strain evidence="1 2">DSM 18233</strain>
    </source>
</reference>
<dbReference type="AlphaFoldDB" id="A0A840RDR4"/>
<protein>
    <submittedName>
        <fullName evidence="1">Uncharacterized protein</fullName>
    </submittedName>
</protein>
<accession>A0A840RDR4</accession>
<evidence type="ECO:0000313" key="2">
    <source>
        <dbReference type="Proteomes" id="UP000543030"/>
    </source>
</evidence>
<dbReference type="RefSeq" id="WP_184098883.1">
    <property type="nucleotide sequence ID" value="NZ_JACHHN010000002.1"/>
</dbReference>
<evidence type="ECO:0000313" key="1">
    <source>
        <dbReference type="EMBL" id="MBB5190668.1"/>
    </source>
</evidence>
<dbReference type="Proteomes" id="UP000543030">
    <property type="component" value="Unassembled WGS sequence"/>
</dbReference>
<organism evidence="1 2">
    <name type="scientific">Silvimonas terrae</name>
    <dbReference type="NCBI Taxonomy" id="300266"/>
    <lineage>
        <taxon>Bacteria</taxon>
        <taxon>Pseudomonadati</taxon>
        <taxon>Pseudomonadota</taxon>
        <taxon>Betaproteobacteria</taxon>
        <taxon>Neisseriales</taxon>
        <taxon>Chitinibacteraceae</taxon>
        <taxon>Silvimonas</taxon>
    </lineage>
</organism>
<dbReference type="EMBL" id="JACHHN010000002">
    <property type="protein sequence ID" value="MBB5190668.1"/>
    <property type="molecule type" value="Genomic_DNA"/>
</dbReference>
<keyword evidence="2" id="KW-1185">Reference proteome</keyword>
<gene>
    <name evidence="1" type="ORF">HNQ50_001390</name>
</gene>